<comment type="similarity">
    <text evidence="1">Belongs to the HesB/IscA family.</text>
</comment>
<dbReference type="Proteomes" id="UP000256856">
    <property type="component" value="Chromosome"/>
</dbReference>
<dbReference type="GO" id="GO:0051537">
    <property type="term" value="F:2 iron, 2 sulfur cluster binding"/>
    <property type="evidence" value="ECO:0007669"/>
    <property type="project" value="UniProtKB-ARBA"/>
</dbReference>
<dbReference type="NCBIfam" id="TIGR00049">
    <property type="entry name" value="iron-sulfur cluster assembly accessory protein"/>
    <property type="match status" value="1"/>
</dbReference>
<dbReference type="PROSITE" id="PS01152">
    <property type="entry name" value="HESB"/>
    <property type="match status" value="1"/>
</dbReference>
<sequence length="129" mass="14768">MNEECNYMELGTLNIFKDSSVLYNVIITDNAAKQIISLSNKDFDIKGIRLKIYYSGCAGLIYKMEIVKVVIESDLRFSHMGSILYVSLNDIEFINGIKIDYVINKFSSMFTFNNPKASRFCRCGKSFNI</sequence>
<dbReference type="GO" id="GO:0005829">
    <property type="term" value="C:cytosol"/>
    <property type="evidence" value="ECO:0007669"/>
    <property type="project" value="TreeGrafter"/>
</dbReference>
<evidence type="ECO:0000313" key="5">
    <source>
        <dbReference type="Proteomes" id="UP000256856"/>
    </source>
</evidence>
<dbReference type="Pfam" id="PF01521">
    <property type="entry name" value="Fe-S_biosyn"/>
    <property type="match status" value="1"/>
</dbReference>
<evidence type="ECO:0000259" key="3">
    <source>
        <dbReference type="Pfam" id="PF01521"/>
    </source>
</evidence>
<dbReference type="EMBL" id="CP028374">
    <property type="protein sequence ID" value="AXN02127.1"/>
    <property type="molecule type" value="Genomic_DNA"/>
</dbReference>
<feature type="domain" description="Core" evidence="3">
    <location>
        <begin position="25"/>
        <end position="125"/>
    </location>
</feature>
<keyword evidence="5" id="KW-1185">Reference proteome</keyword>
<dbReference type="InterPro" id="IPR000361">
    <property type="entry name" value="ATAP_core_dom"/>
</dbReference>
<evidence type="ECO:0000256" key="2">
    <source>
        <dbReference type="ARBA" id="ARBA00023004"/>
    </source>
</evidence>
<evidence type="ECO:0000313" key="4">
    <source>
        <dbReference type="EMBL" id="AXN02127.1"/>
    </source>
</evidence>
<evidence type="ECO:0000256" key="1">
    <source>
        <dbReference type="ARBA" id="ARBA00006718"/>
    </source>
</evidence>
<dbReference type="PANTHER" id="PTHR10072">
    <property type="entry name" value="IRON-SULFUR CLUSTER ASSEMBLY PROTEIN"/>
    <property type="match status" value="1"/>
</dbReference>
<dbReference type="InterPro" id="IPR016092">
    <property type="entry name" value="ATAP"/>
</dbReference>
<dbReference type="KEGG" id="ppet:C9I82_156"/>
<dbReference type="InterPro" id="IPR017870">
    <property type="entry name" value="FeS_cluster_insertion_CS"/>
</dbReference>
<dbReference type="PANTHER" id="PTHR10072:SF47">
    <property type="entry name" value="PROTEIN SUFA"/>
    <property type="match status" value="1"/>
</dbReference>
<reference evidence="4 5" key="1">
    <citation type="submission" date="2018-03" db="EMBL/GenBank/DDBJ databases">
        <title>A parallel universe: an anciently diverged bacterial symbiosis in a Hawaiian planthopper (Hemiptera: Cixiidae) reveals rearranged nutritional responsibilities.</title>
        <authorList>
            <person name="Bennett G."/>
            <person name="Mao M."/>
        </authorList>
    </citation>
    <scope>NUCLEOTIDE SEQUENCE [LARGE SCALE GENOMIC DNA]</scope>
    <source>
        <strain evidence="4 5">OLIH</strain>
    </source>
</reference>
<accession>A0A346DZH2</accession>
<dbReference type="AlphaFoldDB" id="A0A346DZH2"/>
<dbReference type="Gene3D" id="2.60.300.12">
    <property type="entry name" value="HesB-like domain"/>
    <property type="match status" value="1"/>
</dbReference>
<dbReference type="GO" id="GO:0016226">
    <property type="term" value="P:iron-sulfur cluster assembly"/>
    <property type="evidence" value="ECO:0007669"/>
    <property type="project" value="InterPro"/>
</dbReference>
<dbReference type="SUPFAM" id="SSF89360">
    <property type="entry name" value="HesB-like domain"/>
    <property type="match status" value="1"/>
</dbReference>
<dbReference type="InterPro" id="IPR050322">
    <property type="entry name" value="Fe-S_cluster_asmbl/transfer"/>
</dbReference>
<keyword evidence="2" id="KW-0408">Iron</keyword>
<proteinExistence type="inferred from homology"/>
<protein>
    <submittedName>
        <fullName evidence="4">Iron binding protein SufA for iron-sulfur cluster assembly</fullName>
    </submittedName>
</protein>
<dbReference type="InterPro" id="IPR035903">
    <property type="entry name" value="HesB-like_dom_sf"/>
</dbReference>
<gene>
    <name evidence="4" type="ORF">C9I82_156</name>
</gene>
<name>A0A346DZH2_9ENTR</name>
<organism evidence="4 5">
    <name type="scientific">Candidatus Purcelliella pentastirinorum</name>
    <dbReference type="NCBI Taxonomy" id="472834"/>
    <lineage>
        <taxon>Bacteria</taxon>
        <taxon>Pseudomonadati</taxon>
        <taxon>Pseudomonadota</taxon>
        <taxon>Gammaproteobacteria</taxon>
        <taxon>Enterobacterales</taxon>
        <taxon>Enterobacteriaceae</taxon>
        <taxon>Candidatus Purcelliella</taxon>
    </lineage>
</organism>